<protein>
    <submittedName>
        <fullName evidence="8">Cation:dicarboxylase symporter family transporter</fullName>
    </submittedName>
</protein>
<keyword evidence="2" id="KW-0813">Transport</keyword>
<evidence type="ECO:0000256" key="1">
    <source>
        <dbReference type="ARBA" id="ARBA00004651"/>
    </source>
</evidence>
<name>A0A842HYX3_9SPHN</name>
<feature type="transmembrane region" description="Helical" evidence="7">
    <location>
        <begin position="222"/>
        <end position="243"/>
    </location>
</feature>
<organism evidence="8 9">
    <name type="scientific">Parasphingopyxis marina</name>
    <dbReference type="NCBI Taxonomy" id="2761622"/>
    <lineage>
        <taxon>Bacteria</taxon>
        <taxon>Pseudomonadati</taxon>
        <taxon>Pseudomonadota</taxon>
        <taxon>Alphaproteobacteria</taxon>
        <taxon>Sphingomonadales</taxon>
        <taxon>Sphingomonadaceae</taxon>
        <taxon>Parasphingopyxis</taxon>
    </lineage>
</organism>
<feature type="transmembrane region" description="Helical" evidence="7">
    <location>
        <begin position="144"/>
        <end position="166"/>
    </location>
</feature>
<keyword evidence="3" id="KW-1003">Cell membrane</keyword>
<evidence type="ECO:0000313" key="8">
    <source>
        <dbReference type="EMBL" id="MBC2778366.1"/>
    </source>
</evidence>
<dbReference type="PANTHER" id="PTHR42865">
    <property type="entry name" value="PROTON/GLUTAMATE-ASPARTATE SYMPORTER"/>
    <property type="match status" value="1"/>
</dbReference>
<dbReference type="Pfam" id="PF00375">
    <property type="entry name" value="SDF"/>
    <property type="match status" value="1"/>
</dbReference>
<keyword evidence="6 7" id="KW-0472">Membrane</keyword>
<gene>
    <name evidence="8" type="ORF">H6P80_12130</name>
</gene>
<dbReference type="PRINTS" id="PR00173">
    <property type="entry name" value="EDTRNSPORT"/>
</dbReference>
<feature type="transmembrane region" description="Helical" evidence="7">
    <location>
        <begin position="79"/>
        <end position="105"/>
    </location>
</feature>
<feature type="transmembrane region" description="Helical" evidence="7">
    <location>
        <begin position="49"/>
        <end position="67"/>
    </location>
</feature>
<dbReference type="InterPro" id="IPR001991">
    <property type="entry name" value="Na-dicarboxylate_symporter"/>
</dbReference>
<feature type="transmembrane region" description="Helical" evidence="7">
    <location>
        <begin position="187"/>
        <end position="210"/>
    </location>
</feature>
<dbReference type="InterPro" id="IPR036458">
    <property type="entry name" value="Na:dicarbo_symporter_sf"/>
</dbReference>
<dbReference type="PANTHER" id="PTHR42865:SF7">
    <property type="entry name" value="PROTON_GLUTAMATE-ASPARTATE SYMPORTER"/>
    <property type="match status" value="1"/>
</dbReference>
<comment type="subcellular location">
    <subcellularLocation>
        <location evidence="1">Cell membrane</location>
        <topology evidence="1">Multi-pass membrane protein</topology>
    </subcellularLocation>
</comment>
<dbReference type="RefSeq" id="WP_185801626.1">
    <property type="nucleotide sequence ID" value="NZ_JACJVJ010000002.1"/>
</dbReference>
<dbReference type="AlphaFoldDB" id="A0A842HYX3"/>
<proteinExistence type="predicted"/>
<evidence type="ECO:0000313" key="9">
    <source>
        <dbReference type="Proteomes" id="UP000564378"/>
    </source>
</evidence>
<evidence type="ECO:0000256" key="6">
    <source>
        <dbReference type="ARBA" id="ARBA00023136"/>
    </source>
</evidence>
<feature type="transmembrane region" description="Helical" evidence="7">
    <location>
        <begin position="355"/>
        <end position="379"/>
    </location>
</feature>
<keyword evidence="4 7" id="KW-0812">Transmembrane</keyword>
<feature type="transmembrane region" description="Helical" evidence="7">
    <location>
        <begin position="296"/>
        <end position="320"/>
    </location>
</feature>
<keyword evidence="5 7" id="KW-1133">Transmembrane helix</keyword>
<evidence type="ECO:0000256" key="7">
    <source>
        <dbReference type="SAM" id="Phobius"/>
    </source>
</evidence>
<evidence type="ECO:0000256" key="2">
    <source>
        <dbReference type="ARBA" id="ARBA00022448"/>
    </source>
</evidence>
<dbReference type="EMBL" id="JACJVJ010000002">
    <property type="protein sequence ID" value="MBC2778366.1"/>
    <property type="molecule type" value="Genomic_DNA"/>
</dbReference>
<feature type="transmembrane region" description="Helical" evidence="7">
    <location>
        <begin position="327"/>
        <end position="349"/>
    </location>
</feature>
<dbReference type="Gene3D" id="1.10.3860.10">
    <property type="entry name" value="Sodium:dicarboxylate symporter"/>
    <property type="match status" value="1"/>
</dbReference>
<keyword evidence="9" id="KW-1185">Reference proteome</keyword>
<dbReference type="GO" id="GO:0015293">
    <property type="term" value="F:symporter activity"/>
    <property type="evidence" value="ECO:0007669"/>
    <property type="project" value="UniProtKB-KW"/>
</dbReference>
<sequence>MSRPVWILIALALGLTLGIAASGYASQRIAGILDFADAIGTLWLNGLRMTIMPLIVALLVTGIVTAARAARAGRLTARALVWFIVLLWASSAAAALITPALLAIFPLPQDMGQSLAAALSGTEPPGAAASIGDFLRGIVPSNPFAAAAEDSVLPLIVFTLIFAFAITRLPPEPQEKLAGFFEAVGDAMIIVIGWVLKLAVVGVFALAFVVGAQAGASAFGALAHYVLIVSAVGIIIWLAAYPVAILGGRIGLARFLAASAPAQAVAVSTRSSLASLPAMLRGAEDLGIPDTRSGVVLPLAVALFRVTGPAMNLAVVIYVAHWYGVELGPLALAAGVATAAITTMGAAGVPGEASFLTSIVPIGLVMGVPVEPLALLIAVEAVPDIIRTLGNVTMDVAVTAAVTRPEDSPETEAAP</sequence>
<evidence type="ECO:0000256" key="3">
    <source>
        <dbReference type="ARBA" id="ARBA00022475"/>
    </source>
</evidence>
<evidence type="ECO:0000256" key="4">
    <source>
        <dbReference type="ARBA" id="ARBA00022692"/>
    </source>
</evidence>
<dbReference type="GO" id="GO:0005886">
    <property type="term" value="C:plasma membrane"/>
    <property type="evidence" value="ECO:0007669"/>
    <property type="project" value="UniProtKB-SubCell"/>
</dbReference>
<dbReference type="Proteomes" id="UP000564378">
    <property type="component" value="Unassembled WGS sequence"/>
</dbReference>
<comment type="caution">
    <text evidence="8">The sequence shown here is derived from an EMBL/GenBank/DDBJ whole genome shotgun (WGS) entry which is preliminary data.</text>
</comment>
<dbReference type="SUPFAM" id="SSF118215">
    <property type="entry name" value="Proton glutamate symport protein"/>
    <property type="match status" value="1"/>
</dbReference>
<reference evidence="8 9" key="1">
    <citation type="submission" date="2020-08" db="EMBL/GenBank/DDBJ databases">
        <title>Draft genome sequence of Parasphingopyxis sp. GrpM-11.</title>
        <authorList>
            <person name="Oh J."/>
            <person name="Roh D.-H."/>
        </authorList>
    </citation>
    <scope>NUCLEOTIDE SEQUENCE [LARGE SCALE GENOMIC DNA]</scope>
    <source>
        <strain evidence="8 9">GrpM-11</strain>
    </source>
</reference>
<accession>A0A842HYX3</accession>
<evidence type="ECO:0000256" key="5">
    <source>
        <dbReference type="ARBA" id="ARBA00022989"/>
    </source>
</evidence>